<proteinExistence type="predicted"/>
<feature type="compositionally biased region" description="Low complexity" evidence="1">
    <location>
        <begin position="124"/>
        <end position="141"/>
    </location>
</feature>
<sequence>MSLLSLPDELLLLIRSHLPLTLLAHLVLSHTCRRFLHLSTESSWRALLFRLRFGRPLCNTTGRRLGWRELVLVLIRHGKGCQRAGCKGTSGLSFLDPFRFHPLHFTVHGHPQSMSHDGPHAHTHTAPPAASTGTPGSGTADLPIPESAQAHAPAYSLTLPRVLQAHLPFPSYPGRTPSSLHTLALHGATQRYAPLCHHPNASCVLATWPAAKELRLPFRILGERLEVTVRNEEGVTLLDLSRALVDALLAEPDDEVYNTVMETYGARDDVVSFGLVQALRDRGFMNDHEWPLIQLLDEYDYGDTTWEGYRAWVDNVRGH</sequence>
<feature type="region of interest" description="Disordered" evidence="1">
    <location>
        <begin position="109"/>
        <end position="144"/>
    </location>
</feature>
<evidence type="ECO:0000259" key="2">
    <source>
        <dbReference type="PROSITE" id="PS50181"/>
    </source>
</evidence>
<dbReference type="PROSITE" id="PS50181">
    <property type="entry name" value="FBOX"/>
    <property type="match status" value="1"/>
</dbReference>
<protein>
    <recommendedName>
        <fullName evidence="2">F-box domain-containing protein</fullName>
    </recommendedName>
</protein>
<reference evidence="3 4" key="1">
    <citation type="journal article" date="2016" name="Mol. Biol. Evol.">
        <title>Comparative Genomics of Early-Diverging Mushroom-Forming Fungi Provides Insights into the Origins of Lignocellulose Decay Capabilities.</title>
        <authorList>
            <person name="Nagy L.G."/>
            <person name="Riley R."/>
            <person name="Tritt A."/>
            <person name="Adam C."/>
            <person name="Daum C."/>
            <person name="Floudas D."/>
            <person name="Sun H."/>
            <person name="Yadav J.S."/>
            <person name="Pangilinan J."/>
            <person name="Larsson K.H."/>
            <person name="Matsuura K."/>
            <person name="Barry K."/>
            <person name="Labutti K."/>
            <person name="Kuo R."/>
            <person name="Ohm R.A."/>
            <person name="Bhattacharya S.S."/>
            <person name="Shirouzu T."/>
            <person name="Yoshinaga Y."/>
            <person name="Martin F.M."/>
            <person name="Grigoriev I.V."/>
            <person name="Hibbett D.S."/>
        </authorList>
    </citation>
    <scope>NUCLEOTIDE SEQUENCE [LARGE SCALE GENOMIC DNA]</scope>
    <source>
        <strain evidence="3 4">TUFC12733</strain>
    </source>
</reference>
<dbReference type="SUPFAM" id="SSF81383">
    <property type="entry name" value="F-box domain"/>
    <property type="match status" value="1"/>
</dbReference>
<keyword evidence="4" id="KW-1185">Reference proteome</keyword>
<dbReference type="EMBL" id="KV417273">
    <property type="protein sequence ID" value="KZO99212.1"/>
    <property type="molecule type" value="Genomic_DNA"/>
</dbReference>
<dbReference type="OrthoDB" id="2790277at2759"/>
<evidence type="ECO:0000313" key="4">
    <source>
        <dbReference type="Proteomes" id="UP000076738"/>
    </source>
</evidence>
<feature type="domain" description="F-box" evidence="2">
    <location>
        <begin position="1"/>
        <end position="47"/>
    </location>
</feature>
<name>A0A167PX85_CALVF</name>
<evidence type="ECO:0000313" key="3">
    <source>
        <dbReference type="EMBL" id="KZO99212.1"/>
    </source>
</evidence>
<dbReference type="Proteomes" id="UP000076738">
    <property type="component" value="Unassembled WGS sequence"/>
</dbReference>
<gene>
    <name evidence="3" type="ORF">CALVIDRAFT_405548</name>
</gene>
<evidence type="ECO:0000256" key="1">
    <source>
        <dbReference type="SAM" id="MobiDB-lite"/>
    </source>
</evidence>
<dbReference type="InterPro" id="IPR001810">
    <property type="entry name" value="F-box_dom"/>
</dbReference>
<dbReference type="InterPro" id="IPR036047">
    <property type="entry name" value="F-box-like_dom_sf"/>
</dbReference>
<dbReference type="AlphaFoldDB" id="A0A167PX85"/>
<accession>A0A167PX85</accession>
<organism evidence="3 4">
    <name type="scientific">Calocera viscosa (strain TUFC12733)</name>
    <dbReference type="NCBI Taxonomy" id="1330018"/>
    <lineage>
        <taxon>Eukaryota</taxon>
        <taxon>Fungi</taxon>
        <taxon>Dikarya</taxon>
        <taxon>Basidiomycota</taxon>
        <taxon>Agaricomycotina</taxon>
        <taxon>Dacrymycetes</taxon>
        <taxon>Dacrymycetales</taxon>
        <taxon>Dacrymycetaceae</taxon>
        <taxon>Calocera</taxon>
    </lineage>
</organism>